<sequence length="129" mass="14366">MKKIVTTLLTAVLLVSAFFIGSSEASAMTSKGTKYVNFHTDADTYSKHATSIVVTGTMKTPNKGCLVLLINKKGDIVKYIQHYIRNTRSFRVSFLTKDLPAGKYDVVVQAPLGPNTFKRELKHYITVQH</sequence>
<keyword evidence="1" id="KW-0732">Signal</keyword>
<name>A0ABT4WZT1_9BACI</name>
<evidence type="ECO:0000313" key="2">
    <source>
        <dbReference type="EMBL" id="MDA7025420.1"/>
    </source>
</evidence>
<dbReference type="RefSeq" id="WP_271339277.1">
    <property type="nucleotide sequence ID" value="NZ_JAQKAB010000001.1"/>
</dbReference>
<keyword evidence="3" id="KW-1185">Reference proteome</keyword>
<feature type="chain" id="PRO_5045525552" evidence="1">
    <location>
        <begin position="28"/>
        <end position="129"/>
    </location>
</feature>
<dbReference type="Proteomes" id="UP001211894">
    <property type="component" value="Unassembled WGS sequence"/>
</dbReference>
<organism evidence="2 3">
    <name type="scientific">Bacillus changyiensis</name>
    <dbReference type="NCBI Taxonomy" id="3004103"/>
    <lineage>
        <taxon>Bacteria</taxon>
        <taxon>Bacillati</taxon>
        <taxon>Bacillota</taxon>
        <taxon>Bacilli</taxon>
        <taxon>Bacillales</taxon>
        <taxon>Bacillaceae</taxon>
        <taxon>Bacillus</taxon>
    </lineage>
</organism>
<reference evidence="2 3" key="1">
    <citation type="submission" date="2023-01" db="EMBL/GenBank/DDBJ databases">
        <title>Bacillus changyiensis sp. nov., isolated from a coastal deposit.</title>
        <authorList>
            <person name="Xiao G."/>
            <person name="Lai Q."/>
            <person name="Hu Z."/>
            <person name="Shao Z."/>
        </authorList>
    </citation>
    <scope>NUCLEOTIDE SEQUENCE [LARGE SCALE GENOMIC DNA]</scope>
    <source>
        <strain evidence="2 3">CLL-7-23</strain>
    </source>
</reference>
<dbReference type="EMBL" id="JAQKAB010000001">
    <property type="protein sequence ID" value="MDA7025420.1"/>
    <property type="molecule type" value="Genomic_DNA"/>
</dbReference>
<proteinExistence type="predicted"/>
<comment type="caution">
    <text evidence="2">The sequence shown here is derived from an EMBL/GenBank/DDBJ whole genome shotgun (WGS) entry which is preliminary data.</text>
</comment>
<accession>A0ABT4WZT1</accession>
<gene>
    <name evidence="2" type="ORF">PJ311_02195</name>
</gene>
<evidence type="ECO:0000313" key="3">
    <source>
        <dbReference type="Proteomes" id="UP001211894"/>
    </source>
</evidence>
<protein>
    <submittedName>
        <fullName evidence="2">Uncharacterized protein</fullName>
    </submittedName>
</protein>
<feature type="signal peptide" evidence="1">
    <location>
        <begin position="1"/>
        <end position="27"/>
    </location>
</feature>
<evidence type="ECO:0000256" key="1">
    <source>
        <dbReference type="SAM" id="SignalP"/>
    </source>
</evidence>